<protein>
    <submittedName>
        <fullName evidence="1">Uncharacterized protein</fullName>
    </submittedName>
</protein>
<dbReference type="Proteomes" id="UP000034980">
    <property type="component" value="Unassembled WGS sequence"/>
</dbReference>
<sequence length="34" mass="4086">MVHLMLEKKESRLEAVRLLLEKKGTDPRRWDGCF</sequence>
<accession>W2CZ53</accession>
<evidence type="ECO:0000313" key="2">
    <source>
        <dbReference type="Proteomes" id="UP000034980"/>
    </source>
</evidence>
<reference evidence="1 2" key="1">
    <citation type="submission" date="2013-11" db="EMBL/GenBank/DDBJ databases">
        <title>Single cell genomics of uncultured Tannerella BU063 (oral taxon 286).</title>
        <authorList>
            <person name="Beall C.J."/>
            <person name="Campbell A.G."/>
            <person name="Griffen A.L."/>
            <person name="Podar M."/>
            <person name="Leys E.J."/>
        </authorList>
    </citation>
    <scope>NUCLEOTIDE SEQUENCE [LARGE SCALE GENOMIC DNA]</scope>
    <source>
        <strain evidence="1">Cell 8/11</strain>
    </source>
</reference>
<comment type="caution">
    <text evidence="1">The sequence shown here is derived from an EMBL/GenBank/DDBJ whole genome shotgun (WGS) entry which is preliminary data.</text>
</comment>
<name>W2CZ53_9BACT</name>
<proteinExistence type="predicted"/>
<evidence type="ECO:0000313" key="1">
    <source>
        <dbReference type="EMBL" id="ETK12333.1"/>
    </source>
</evidence>
<dbReference type="AlphaFoldDB" id="W2CZ53"/>
<dbReference type="EMBL" id="AYYF01001171">
    <property type="protein sequence ID" value="ETK12333.1"/>
    <property type="molecule type" value="Genomic_DNA"/>
</dbReference>
<gene>
    <name evidence="1" type="ORF">T235_09935</name>
</gene>
<organism evidence="1 2">
    <name type="scientific">Tannerella sp. oral taxon BU063 isolate Cell 8/11</name>
    <dbReference type="NCBI Taxonomy" id="1411915"/>
    <lineage>
        <taxon>Bacteria</taxon>
        <taxon>Pseudomonadati</taxon>
        <taxon>Bacteroidota</taxon>
        <taxon>Bacteroidia</taxon>
        <taxon>Bacteroidales</taxon>
        <taxon>Tannerellaceae</taxon>
        <taxon>Tannerella</taxon>
    </lineage>
</organism>